<dbReference type="InterPro" id="IPR000150">
    <property type="entry name" value="Cof"/>
</dbReference>
<evidence type="ECO:0000313" key="2">
    <source>
        <dbReference type="Proteomes" id="UP000740605"/>
    </source>
</evidence>
<sequence length="285" mass="30125">MTTRDIRLIAVDMDGTLLLPDGTIPGGLWPLLERLRQRGIAFAPASGRQLATLQTMFGHVEGDLDYIAENGAYVVRGDVEVSSDAVDPAFAASVVERLRDLVARGELHAAIVVCGKRSAYIEEQSPAFVSEVEKYYARLQIVPDLLAVDDQVLKLAIYDFDGGEDHTAPAFADAAATHQVVVSGAHWVDIMNTTVDKGVALRALQAALGVTPAQTAAFGDYLNDIELLQAAEWSYAMGDAHPDVVAVARYRAPSNAEAGVVSVIAELIGEAPPTAAPGPALAHGA</sequence>
<dbReference type="CDD" id="cd07518">
    <property type="entry name" value="HAD_YbiV-Like"/>
    <property type="match status" value="1"/>
</dbReference>
<dbReference type="PROSITE" id="PS01228">
    <property type="entry name" value="COF_1"/>
    <property type="match status" value="1"/>
</dbReference>
<dbReference type="SFLD" id="SFLDS00003">
    <property type="entry name" value="Haloacid_Dehalogenase"/>
    <property type="match status" value="1"/>
</dbReference>
<dbReference type="PANTHER" id="PTHR10000:SF53">
    <property type="entry name" value="5-AMINO-6-(5-PHOSPHO-D-RIBITYLAMINO)URACIL PHOSPHATASE YBJI-RELATED"/>
    <property type="match status" value="1"/>
</dbReference>
<organism evidence="1 2">
    <name type="scientific">Microbacterium flavum</name>
    <dbReference type="NCBI Taxonomy" id="415216"/>
    <lineage>
        <taxon>Bacteria</taxon>
        <taxon>Bacillati</taxon>
        <taxon>Actinomycetota</taxon>
        <taxon>Actinomycetes</taxon>
        <taxon>Micrococcales</taxon>
        <taxon>Microbacteriaceae</taxon>
        <taxon>Microbacterium</taxon>
    </lineage>
</organism>
<proteinExistence type="predicted"/>
<reference evidence="1 2" key="1">
    <citation type="submission" date="2021-03" db="EMBL/GenBank/DDBJ databases">
        <title>Microbacterium pauli sp. nov., isolated from microfiltered milk.</title>
        <authorList>
            <person name="Bellassi P."/>
            <person name="Fontana A."/>
            <person name="Callegari M.L."/>
            <person name="Lorenzo M."/>
            <person name="Cappa F."/>
        </authorList>
    </citation>
    <scope>NUCLEOTIDE SEQUENCE [LARGE SCALE GENOMIC DNA]</scope>
    <source>
        <strain evidence="1 2">DSM 18909</strain>
    </source>
</reference>
<dbReference type="Proteomes" id="UP000740605">
    <property type="component" value="Unassembled WGS sequence"/>
</dbReference>
<dbReference type="GO" id="GO:0016787">
    <property type="term" value="F:hydrolase activity"/>
    <property type="evidence" value="ECO:0007669"/>
    <property type="project" value="UniProtKB-KW"/>
</dbReference>
<keyword evidence="1" id="KW-0378">Hydrolase</keyword>
<dbReference type="InterPro" id="IPR036412">
    <property type="entry name" value="HAD-like_sf"/>
</dbReference>
<dbReference type="SUPFAM" id="SSF56784">
    <property type="entry name" value="HAD-like"/>
    <property type="match status" value="1"/>
</dbReference>
<dbReference type="InterPro" id="IPR006379">
    <property type="entry name" value="HAD-SF_hydro_IIB"/>
</dbReference>
<gene>
    <name evidence="1" type="ORF">J0P97_00815</name>
</gene>
<accession>A0ABS5XQ19</accession>
<dbReference type="Gene3D" id="3.30.1240.10">
    <property type="match status" value="1"/>
</dbReference>
<comment type="caution">
    <text evidence="1">The sequence shown here is derived from an EMBL/GenBank/DDBJ whole genome shotgun (WGS) entry which is preliminary data.</text>
</comment>
<evidence type="ECO:0000313" key="1">
    <source>
        <dbReference type="EMBL" id="MBT8796617.1"/>
    </source>
</evidence>
<dbReference type="NCBIfam" id="TIGR00099">
    <property type="entry name" value="Cof-subfamily"/>
    <property type="match status" value="1"/>
</dbReference>
<keyword evidence="2" id="KW-1185">Reference proteome</keyword>
<dbReference type="RefSeq" id="WP_215485873.1">
    <property type="nucleotide sequence ID" value="NZ_BAAAPJ010000001.1"/>
</dbReference>
<dbReference type="Pfam" id="PF08282">
    <property type="entry name" value="Hydrolase_3"/>
    <property type="match status" value="1"/>
</dbReference>
<dbReference type="NCBIfam" id="TIGR01484">
    <property type="entry name" value="HAD-SF-IIB"/>
    <property type="match status" value="1"/>
</dbReference>
<dbReference type="InterPro" id="IPR023214">
    <property type="entry name" value="HAD_sf"/>
</dbReference>
<protein>
    <submittedName>
        <fullName evidence="1">HAD family hydrolase</fullName>
    </submittedName>
</protein>
<name>A0ABS5XQ19_9MICO</name>
<dbReference type="PANTHER" id="PTHR10000">
    <property type="entry name" value="PHOSPHOSERINE PHOSPHATASE"/>
    <property type="match status" value="1"/>
</dbReference>
<dbReference type="SFLD" id="SFLDG01140">
    <property type="entry name" value="C2.B:_Phosphomannomutase_and_P"/>
    <property type="match status" value="1"/>
</dbReference>
<dbReference type="Gene3D" id="3.40.50.1000">
    <property type="entry name" value="HAD superfamily/HAD-like"/>
    <property type="match status" value="1"/>
</dbReference>
<dbReference type="EMBL" id="JAFLHG010000001">
    <property type="protein sequence ID" value="MBT8796617.1"/>
    <property type="molecule type" value="Genomic_DNA"/>
</dbReference>